<dbReference type="InterPro" id="IPR016162">
    <property type="entry name" value="Ald_DH_N"/>
</dbReference>
<accession>A0ABP7KFW6</accession>
<sequence length="477" mass="49129">MSVVTRTHYINGEWLPAHGTTLIEVDNPVDGSLVGAVPAGDAVDVDRAVAAARSAFAPWSATTMEHRIAVVEALAALLDRDRDTLAAILTSEMGSPITFARQAQVGVAIADLHALVGAARAHQERGSVSNSLVVSEPIGVVAAITPWNFPLHQIALKLGAALLAGCTVVLKPSEVAPLNAVRLAELIAELDLPAGTVNVVFGDGQAGEPLAAHPDVDMVTFTGSRAVGERVAVAAARTITKVALELGGKSAAVILDDAPISDSVTGVLRSCFANAGQTCAALTRVLVPNAMKHEWESAAVAALAGWQLGDPAVEGTAVGPLASHKQQGVVRGFISRAIDDGARLLAGGAQVTEEFEAGAYVLPTIFSDVTPEMAIFREEVFGPVLVITGYDTEAQAIALANDSDYGLSGGVWSNDSERALTVALQLRTGTVGLNGAGLDVGAPFGGYKQSGLGRECGTHGFEEFLEVKSIMGAAAFH</sequence>
<protein>
    <recommendedName>
        <fullName evidence="3">aldehyde dehydrogenase (NAD(+))</fullName>
        <ecNumber evidence="3">1.2.1.3</ecNumber>
    </recommendedName>
</protein>
<evidence type="ECO:0000313" key="9">
    <source>
        <dbReference type="Proteomes" id="UP001501803"/>
    </source>
</evidence>
<dbReference type="Gene3D" id="3.40.309.10">
    <property type="entry name" value="Aldehyde Dehydrogenase, Chain A, domain 2"/>
    <property type="match status" value="1"/>
</dbReference>
<gene>
    <name evidence="8" type="ORF">GCM10022381_17770</name>
</gene>
<organism evidence="8 9">
    <name type="scientific">Leifsonia kafniensis</name>
    <dbReference type="NCBI Taxonomy" id="475957"/>
    <lineage>
        <taxon>Bacteria</taxon>
        <taxon>Bacillati</taxon>
        <taxon>Actinomycetota</taxon>
        <taxon>Actinomycetes</taxon>
        <taxon>Micrococcales</taxon>
        <taxon>Microbacteriaceae</taxon>
        <taxon>Leifsonia</taxon>
    </lineage>
</organism>
<dbReference type="RefSeq" id="WP_345065059.1">
    <property type="nucleotide sequence ID" value="NZ_BAABCN010000003.1"/>
</dbReference>
<dbReference type="SUPFAM" id="SSF53720">
    <property type="entry name" value="ALDH-like"/>
    <property type="match status" value="1"/>
</dbReference>
<evidence type="ECO:0000256" key="6">
    <source>
        <dbReference type="RuleBase" id="RU003345"/>
    </source>
</evidence>
<dbReference type="EC" id="1.2.1.3" evidence="3"/>
<dbReference type="PANTHER" id="PTHR42804">
    <property type="entry name" value="ALDEHYDE DEHYDROGENASE"/>
    <property type="match status" value="1"/>
</dbReference>
<dbReference type="InterPro" id="IPR016163">
    <property type="entry name" value="Ald_DH_C"/>
</dbReference>
<feature type="domain" description="Aldehyde dehydrogenase" evidence="7">
    <location>
        <begin position="14"/>
        <end position="470"/>
    </location>
</feature>
<comment type="catalytic activity">
    <reaction evidence="4">
        <text>an aldehyde + NAD(+) + H2O = a carboxylate + NADH + 2 H(+)</text>
        <dbReference type="Rhea" id="RHEA:16185"/>
        <dbReference type="ChEBI" id="CHEBI:15377"/>
        <dbReference type="ChEBI" id="CHEBI:15378"/>
        <dbReference type="ChEBI" id="CHEBI:17478"/>
        <dbReference type="ChEBI" id="CHEBI:29067"/>
        <dbReference type="ChEBI" id="CHEBI:57540"/>
        <dbReference type="ChEBI" id="CHEBI:57945"/>
        <dbReference type="EC" id="1.2.1.3"/>
    </reaction>
</comment>
<evidence type="ECO:0000313" key="8">
    <source>
        <dbReference type="EMBL" id="GAA3875522.1"/>
    </source>
</evidence>
<keyword evidence="2 6" id="KW-0560">Oxidoreductase</keyword>
<dbReference type="PROSITE" id="PS00687">
    <property type="entry name" value="ALDEHYDE_DEHYDR_GLU"/>
    <property type="match status" value="1"/>
</dbReference>
<dbReference type="PROSITE" id="PS00070">
    <property type="entry name" value="ALDEHYDE_DEHYDR_CYS"/>
    <property type="match status" value="1"/>
</dbReference>
<dbReference type="Pfam" id="PF00171">
    <property type="entry name" value="Aldedh"/>
    <property type="match status" value="1"/>
</dbReference>
<evidence type="ECO:0000256" key="2">
    <source>
        <dbReference type="ARBA" id="ARBA00023002"/>
    </source>
</evidence>
<dbReference type="EMBL" id="BAABCN010000003">
    <property type="protein sequence ID" value="GAA3875522.1"/>
    <property type="molecule type" value="Genomic_DNA"/>
</dbReference>
<dbReference type="InterPro" id="IPR015590">
    <property type="entry name" value="Aldehyde_DH_dom"/>
</dbReference>
<evidence type="ECO:0000259" key="7">
    <source>
        <dbReference type="Pfam" id="PF00171"/>
    </source>
</evidence>
<reference evidence="9" key="1">
    <citation type="journal article" date="2019" name="Int. J. Syst. Evol. Microbiol.">
        <title>The Global Catalogue of Microorganisms (GCM) 10K type strain sequencing project: providing services to taxonomists for standard genome sequencing and annotation.</title>
        <authorList>
            <consortium name="The Broad Institute Genomics Platform"/>
            <consortium name="The Broad Institute Genome Sequencing Center for Infectious Disease"/>
            <person name="Wu L."/>
            <person name="Ma J."/>
        </authorList>
    </citation>
    <scope>NUCLEOTIDE SEQUENCE [LARGE SCALE GENOMIC DNA]</scope>
    <source>
        <strain evidence="9">JCM 17021</strain>
    </source>
</reference>
<comment type="caution">
    <text evidence="8">The sequence shown here is derived from an EMBL/GenBank/DDBJ whole genome shotgun (WGS) entry which is preliminary data.</text>
</comment>
<proteinExistence type="inferred from homology"/>
<name>A0ABP7KFW6_9MICO</name>
<evidence type="ECO:0000256" key="1">
    <source>
        <dbReference type="ARBA" id="ARBA00009986"/>
    </source>
</evidence>
<evidence type="ECO:0000256" key="5">
    <source>
        <dbReference type="PROSITE-ProRule" id="PRU10007"/>
    </source>
</evidence>
<dbReference type="CDD" id="cd07138">
    <property type="entry name" value="ALDH_CddD_SSP0762"/>
    <property type="match status" value="1"/>
</dbReference>
<keyword evidence="9" id="KW-1185">Reference proteome</keyword>
<dbReference type="Proteomes" id="UP001501803">
    <property type="component" value="Unassembled WGS sequence"/>
</dbReference>
<evidence type="ECO:0000256" key="4">
    <source>
        <dbReference type="ARBA" id="ARBA00049194"/>
    </source>
</evidence>
<evidence type="ECO:0000256" key="3">
    <source>
        <dbReference type="ARBA" id="ARBA00024226"/>
    </source>
</evidence>
<dbReference type="PANTHER" id="PTHR42804:SF1">
    <property type="entry name" value="ALDEHYDE DEHYDROGENASE-RELATED"/>
    <property type="match status" value="1"/>
</dbReference>
<dbReference type="InterPro" id="IPR029510">
    <property type="entry name" value="Ald_DH_CS_GLU"/>
</dbReference>
<comment type="similarity">
    <text evidence="1 6">Belongs to the aldehyde dehydrogenase family.</text>
</comment>
<dbReference type="Gene3D" id="3.40.605.10">
    <property type="entry name" value="Aldehyde Dehydrogenase, Chain A, domain 1"/>
    <property type="match status" value="1"/>
</dbReference>
<dbReference type="InterPro" id="IPR016160">
    <property type="entry name" value="Ald_DH_CS_CYS"/>
</dbReference>
<dbReference type="InterPro" id="IPR016161">
    <property type="entry name" value="Ald_DH/histidinol_DH"/>
</dbReference>
<feature type="active site" evidence="5">
    <location>
        <position position="245"/>
    </location>
</feature>